<keyword evidence="2" id="KW-0479">Metal-binding</keyword>
<gene>
    <name evidence="6" type="ORF">METZ01_LOCUS52273</name>
</gene>
<dbReference type="InterPro" id="IPR024607">
    <property type="entry name" value="Sulfatase_CS"/>
</dbReference>
<dbReference type="InterPro" id="IPR050738">
    <property type="entry name" value="Sulfatase"/>
</dbReference>
<dbReference type="CDD" id="cd16025">
    <property type="entry name" value="PAS_like"/>
    <property type="match status" value="1"/>
</dbReference>
<evidence type="ECO:0000256" key="1">
    <source>
        <dbReference type="ARBA" id="ARBA00008779"/>
    </source>
</evidence>
<dbReference type="Gene3D" id="3.40.720.10">
    <property type="entry name" value="Alkaline Phosphatase, subunit A"/>
    <property type="match status" value="1"/>
</dbReference>
<keyword evidence="3" id="KW-0378">Hydrolase</keyword>
<dbReference type="GO" id="GO:0046872">
    <property type="term" value="F:metal ion binding"/>
    <property type="evidence" value="ECO:0007669"/>
    <property type="project" value="UniProtKB-KW"/>
</dbReference>
<evidence type="ECO:0000259" key="5">
    <source>
        <dbReference type="Pfam" id="PF00884"/>
    </source>
</evidence>
<reference evidence="6" key="1">
    <citation type="submission" date="2018-05" db="EMBL/GenBank/DDBJ databases">
        <authorList>
            <person name="Lanie J.A."/>
            <person name="Ng W.-L."/>
            <person name="Kazmierczak K.M."/>
            <person name="Andrzejewski T.M."/>
            <person name="Davidsen T.M."/>
            <person name="Wayne K.J."/>
            <person name="Tettelin H."/>
            <person name="Glass J.I."/>
            <person name="Rusch D."/>
            <person name="Podicherti R."/>
            <person name="Tsui H.-C.T."/>
            <person name="Winkler M.E."/>
        </authorList>
    </citation>
    <scope>NUCLEOTIDE SEQUENCE</scope>
</reference>
<dbReference type="Gene3D" id="3.30.1120.10">
    <property type="match status" value="1"/>
</dbReference>
<dbReference type="InterPro" id="IPR017850">
    <property type="entry name" value="Alkaline_phosphatase_core_sf"/>
</dbReference>
<dbReference type="GO" id="GO:0016787">
    <property type="term" value="F:hydrolase activity"/>
    <property type="evidence" value="ECO:0007669"/>
    <property type="project" value="UniProtKB-KW"/>
</dbReference>
<proteinExistence type="inferred from homology"/>
<dbReference type="PANTHER" id="PTHR42693:SF43">
    <property type="entry name" value="BLL2667 PROTEIN"/>
    <property type="match status" value="1"/>
</dbReference>
<name>A0A381S7G8_9ZZZZ</name>
<dbReference type="SUPFAM" id="SSF53649">
    <property type="entry name" value="Alkaline phosphatase-like"/>
    <property type="match status" value="1"/>
</dbReference>
<protein>
    <recommendedName>
        <fullName evidence="5">Sulfatase N-terminal domain-containing protein</fullName>
    </recommendedName>
</protein>
<keyword evidence="4" id="KW-0106">Calcium</keyword>
<dbReference type="Pfam" id="PF00884">
    <property type="entry name" value="Sulfatase"/>
    <property type="match status" value="1"/>
</dbReference>
<dbReference type="PANTHER" id="PTHR42693">
    <property type="entry name" value="ARYLSULFATASE FAMILY MEMBER"/>
    <property type="match status" value="1"/>
</dbReference>
<feature type="non-terminal residue" evidence="6">
    <location>
        <position position="1"/>
    </location>
</feature>
<evidence type="ECO:0000256" key="2">
    <source>
        <dbReference type="ARBA" id="ARBA00022723"/>
    </source>
</evidence>
<evidence type="ECO:0000313" key="6">
    <source>
        <dbReference type="EMBL" id="SUZ99419.1"/>
    </source>
</evidence>
<feature type="domain" description="Sulfatase N-terminal" evidence="5">
    <location>
        <begin position="2"/>
        <end position="415"/>
    </location>
</feature>
<dbReference type="AlphaFoldDB" id="A0A381S7G8"/>
<evidence type="ECO:0000256" key="3">
    <source>
        <dbReference type="ARBA" id="ARBA00022801"/>
    </source>
</evidence>
<dbReference type="InterPro" id="IPR000917">
    <property type="entry name" value="Sulfatase_N"/>
</dbReference>
<sequence length="724" mass="79523">SPNVVIVLLDDTGFAQLGCYGSEIDTPHIDELAASGLQFTNFHVTPLCSPTRASLLTGRSQHAVGMRAVSNFQTGFPHQLGHISNHAATVAEVLQAEGYATFCTGKWHLAPMEQCSAAGPFEQWPLGRGFDRFYGFLEGETDQFHPQLVCDNHPIEPPGKAEDGYHLSEDLVDQLLRMVSDSKGVRPDRPFFAYLPFGATHAPHQAPPEYLAKYRGAFDEGWDVVRQRWFQRQLEIGVIPEGTELAPRNPGVEPWDTLPVNQQRLAVRLQEAFAAFLDHTDDQIGRLVDGLRAIGELDNTLLVVLADNGASQEGGPFGVMHEMKFFNGILETPDEAVERIDEIGGPHSHTNYPWGWAQCGNSPFKWYKQNTHEGGVHVPMVVSWPAGIGEDQRGTMRGQFINVADIVPTIYDLLQVTPPDVFRGRTQLPVTGHSFAGVFSDAEAPAPNTLQYFEMAGSRALVAGQWKAVCKHQEGEDYETEPWELYNLSLDASECNDLSESNPNKLAELVALWWSEAERHGVLPLDDRGLGSLFGVRFRDHSPHPPDRRYVYRPPMSPIPGQAGAATGGRSFDLTAQITRTGGEDGVLWATGNENSGISVFVQNERLLVDYNAFDEHTLLESDVDLPVGDSVLTARFRRTGAQSGTVALAVDGNDAGRADLPLYMRMISSVGASIGYDHGSAVSDRYQAPFPFSGTLHEVEIQLLSRASVEAEDALARAEMARQ</sequence>
<dbReference type="EMBL" id="UINC01002700">
    <property type="protein sequence ID" value="SUZ99419.1"/>
    <property type="molecule type" value="Genomic_DNA"/>
</dbReference>
<accession>A0A381S7G8</accession>
<dbReference type="PROSITE" id="PS00523">
    <property type="entry name" value="SULFATASE_1"/>
    <property type="match status" value="1"/>
</dbReference>
<comment type="similarity">
    <text evidence="1">Belongs to the sulfatase family.</text>
</comment>
<organism evidence="6">
    <name type="scientific">marine metagenome</name>
    <dbReference type="NCBI Taxonomy" id="408172"/>
    <lineage>
        <taxon>unclassified sequences</taxon>
        <taxon>metagenomes</taxon>
        <taxon>ecological metagenomes</taxon>
    </lineage>
</organism>
<evidence type="ECO:0000256" key="4">
    <source>
        <dbReference type="ARBA" id="ARBA00022837"/>
    </source>
</evidence>